<evidence type="ECO:0008006" key="5">
    <source>
        <dbReference type="Google" id="ProtNLM"/>
    </source>
</evidence>
<sequence length="379" mass="39198">MRKTLTATAVVGAVLVGSAACGTAEQLSAGQKLERAFEQLGREKKLSFVLDLDADAETLKRLDAASDPEPGEEMPDEAAELLGGLTVDFTVESRKPIAESEEKDLVGMAVKVGTPDGALVEYRVVGDRTYVRSDAKALSGAMGMPMPPADELPPEAEGFRKALDGEWITFDTRKMEEAGRAAGEGPGAGPSAAPSLDPKTRKELLGTLRDVVAREVAFTTTGGGGGTEHVIATAPFRTLVTGLFDGIRPLAEKFSGGMPLPDGSDLKDAPDGKVAADFTLRNGALSEVSIDLAELAGSAKGDAFGVSLKLGGGTAATAPAGATEIDVEELMGFFMGSMAEQEGFGEGFEEGFGEEFGEGFDESRIDVGGLDQDGPEGTA</sequence>
<gene>
    <name evidence="3" type="ORF">GCM10010305_38870</name>
</gene>
<accession>A0A918T8L2</accession>
<name>A0A918T8L2_9ACTN</name>
<keyword evidence="4" id="KW-1185">Reference proteome</keyword>
<dbReference type="Proteomes" id="UP000644020">
    <property type="component" value="Unassembled WGS sequence"/>
</dbReference>
<proteinExistence type="predicted"/>
<dbReference type="AlphaFoldDB" id="A0A918T8L2"/>
<reference evidence="3" key="1">
    <citation type="journal article" date="2014" name="Int. J. Syst. Evol. Microbiol.">
        <title>Complete genome sequence of Corynebacterium casei LMG S-19264T (=DSM 44701T), isolated from a smear-ripened cheese.</title>
        <authorList>
            <consortium name="US DOE Joint Genome Institute (JGI-PGF)"/>
            <person name="Walter F."/>
            <person name="Albersmeier A."/>
            <person name="Kalinowski J."/>
            <person name="Ruckert C."/>
        </authorList>
    </citation>
    <scope>NUCLEOTIDE SEQUENCE</scope>
    <source>
        <strain evidence="3">JCM 4518</strain>
    </source>
</reference>
<feature type="signal peptide" evidence="2">
    <location>
        <begin position="1"/>
        <end position="19"/>
    </location>
</feature>
<comment type="caution">
    <text evidence="3">The sequence shown here is derived from an EMBL/GenBank/DDBJ whole genome shotgun (WGS) entry which is preliminary data.</text>
</comment>
<evidence type="ECO:0000256" key="1">
    <source>
        <dbReference type="SAM" id="MobiDB-lite"/>
    </source>
</evidence>
<keyword evidence="2" id="KW-0732">Signal</keyword>
<organism evidence="3 4">
    <name type="scientific">Streptomyces termitum</name>
    <dbReference type="NCBI Taxonomy" id="67368"/>
    <lineage>
        <taxon>Bacteria</taxon>
        <taxon>Bacillati</taxon>
        <taxon>Actinomycetota</taxon>
        <taxon>Actinomycetes</taxon>
        <taxon>Kitasatosporales</taxon>
        <taxon>Streptomycetaceae</taxon>
        <taxon>Streptomyces</taxon>
    </lineage>
</organism>
<feature type="region of interest" description="Disordered" evidence="1">
    <location>
        <begin position="351"/>
        <end position="379"/>
    </location>
</feature>
<feature type="compositionally biased region" description="Acidic residues" evidence="1">
    <location>
        <begin position="351"/>
        <end position="360"/>
    </location>
</feature>
<dbReference type="RefSeq" id="WP_189979048.1">
    <property type="nucleotide sequence ID" value="NZ_BMUL01000009.1"/>
</dbReference>
<dbReference type="EMBL" id="BMUL01000009">
    <property type="protein sequence ID" value="GHA91232.1"/>
    <property type="molecule type" value="Genomic_DNA"/>
</dbReference>
<feature type="region of interest" description="Disordered" evidence="1">
    <location>
        <begin position="179"/>
        <end position="198"/>
    </location>
</feature>
<evidence type="ECO:0000256" key="2">
    <source>
        <dbReference type="SAM" id="SignalP"/>
    </source>
</evidence>
<dbReference type="PROSITE" id="PS51257">
    <property type="entry name" value="PROKAR_LIPOPROTEIN"/>
    <property type="match status" value="1"/>
</dbReference>
<feature type="chain" id="PRO_5038492943" description="Lipoprotein" evidence="2">
    <location>
        <begin position="20"/>
        <end position="379"/>
    </location>
</feature>
<evidence type="ECO:0000313" key="4">
    <source>
        <dbReference type="Proteomes" id="UP000644020"/>
    </source>
</evidence>
<evidence type="ECO:0000313" key="3">
    <source>
        <dbReference type="EMBL" id="GHA91232.1"/>
    </source>
</evidence>
<protein>
    <recommendedName>
        <fullName evidence="5">Lipoprotein</fullName>
    </recommendedName>
</protein>
<reference evidence="3" key="2">
    <citation type="submission" date="2020-09" db="EMBL/GenBank/DDBJ databases">
        <authorList>
            <person name="Sun Q."/>
            <person name="Ohkuma M."/>
        </authorList>
    </citation>
    <scope>NUCLEOTIDE SEQUENCE</scope>
    <source>
        <strain evidence="3">JCM 4518</strain>
    </source>
</reference>